<dbReference type="GO" id="GO:0016787">
    <property type="term" value="F:hydrolase activity"/>
    <property type="evidence" value="ECO:0007669"/>
    <property type="project" value="UniProtKB-KW"/>
</dbReference>
<dbReference type="PANTHER" id="PTHR43194:SF2">
    <property type="entry name" value="PEROXISOMAL MEMBRANE PROTEIN LPX1"/>
    <property type="match status" value="1"/>
</dbReference>
<evidence type="ECO:0000256" key="1">
    <source>
        <dbReference type="SAM" id="MobiDB-lite"/>
    </source>
</evidence>
<dbReference type="InterPro" id="IPR050228">
    <property type="entry name" value="Carboxylesterase_BioH"/>
</dbReference>
<feature type="region of interest" description="Disordered" evidence="1">
    <location>
        <begin position="64"/>
        <end position="96"/>
    </location>
</feature>
<protein>
    <submittedName>
        <fullName evidence="3">Alpha/beta-hydrolase</fullName>
    </submittedName>
</protein>
<dbReference type="OrthoDB" id="94039at2759"/>
<dbReference type="InterPro" id="IPR029058">
    <property type="entry name" value="AB_hydrolase_fold"/>
</dbReference>
<evidence type="ECO:0000313" key="4">
    <source>
        <dbReference type="Proteomes" id="UP000076842"/>
    </source>
</evidence>
<accession>A0A165EB04</accession>
<dbReference type="Proteomes" id="UP000076842">
    <property type="component" value="Unassembled WGS sequence"/>
</dbReference>
<organism evidence="3 4">
    <name type="scientific">Calocera cornea HHB12733</name>
    <dbReference type="NCBI Taxonomy" id="1353952"/>
    <lineage>
        <taxon>Eukaryota</taxon>
        <taxon>Fungi</taxon>
        <taxon>Dikarya</taxon>
        <taxon>Basidiomycota</taxon>
        <taxon>Agaricomycotina</taxon>
        <taxon>Dacrymycetes</taxon>
        <taxon>Dacrymycetales</taxon>
        <taxon>Dacrymycetaceae</taxon>
        <taxon>Calocera</taxon>
    </lineage>
</organism>
<dbReference type="Gene3D" id="3.40.50.1820">
    <property type="entry name" value="alpha/beta hydrolase"/>
    <property type="match status" value="1"/>
</dbReference>
<keyword evidence="4" id="KW-1185">Reference proteome</keyword>
<dbReference type="PANTHER" id="PTHR43194">
    <property type="entry name" value="HYDROLASE ALPHA/BETA FOLD FAMILY"/>
    <property type="match status" value="1"/>
</dbReference>
<evidence type="ECO:0000259" key="2">
    <source>
        <dbReference type="Pfam" id="PF12697"/>
    </source>
</evidence>
<keyword evidence="3" id="KW-0378">Hydrolase</keyword>
<dbReference type="InParanoid" id="A0A165EB04"/>
<dbReference type="EMBL" id="KV424013">
    <property type="protein sequence ID" value="KZT54459.1"/>
    <property type="molecule type" value="Genomic_DNA"/>
</dbReference>
<dbReference type="InterPro" id="IPR000073">
    <property type="entry name" value="AB_hydrolase_1"/>
</dbReference>
<dbReference type="STRING" id="1353952.A0A165EB04"/>
<feature type="domain" description="AB hydrolase-1" evidence="2">
    <location>
        <begin position="150"/>
        <end position="438"/>
    </location>
</feature>
<reference evidence="3 4" key="1">
    <citation type="journal article" date="2016" name="Mol. Biol. Evol.">
        <title>Comparative Genomics of Early-Diverging Mushroom-Forming Fungi Provides Insights into the Origins of Lignocellulose Decay Capabilities.</title>
        <authorList>
            <person name="Nagy L.G."/>
            <person name="Riley R."/>
            <person name="Tritt A."/>
            <person name="Adam C."/>
            <person name="Daum C."/>
            <person name="Floudas D."/>
            <person name="Sun H."/>
            <person name="Yadav J.S."/>
            <person name="Pangilinan J."/>
            <person name="Larsson K.H."/>
            <person name="Matsuura K."/>
            <person name="Barry K."/>
            <person name="Labutti K."/>
            <person name="Kuo R."/>
            <person name="Ohm R.A."/>
            <person name="Bhattacharya S.S."/>
            <person name="Shirouzu T."/>
            <person name="Yoshinaga Y."/>
            <person name="Martin F.M."/>
            <person name="Grigoriev I.V."/>
            <person name="Hibbett D.S."/>
        </authorList>
    </citation>
    <scope>NUCLEOTIDE SEQUENCE [LARGE SCALE GENOMIC DNA]</scope>
    <source>
        <strain evidence="3 4">HHB12733</strain>
    </source>
</reference>
<dbReference type="Pfam" id="PF12697">
    <property type="entry name" value="Abhydrolase_6"/>
    <property type="match status" value="1"/>
</dbReference>
<gene>
    <name evidence="3" type="ORF">CALCODRAFT_11856</name>
</gene>
<sequence>MQPRAPNHFDRPSEQAPGFVPFAARVLPAQRPIPLPATLPSLPCPQRASPFPDYELTTHLTPCARPRAHRSATTRSVRPPYPPPPEAGGSGSEHKQCRAKEMRELEDKMWAQRVEMLAEKSWQGDGDGEPLLWAVVNRFLRKRLGGGVTLLFVPATGYPKETWEPCIAMLLERYAKVDEIFVWETYNHGDAALVNALTIGDTFDWADNARDVLQFLTYHRPLAGETNAPVCLPPHEREEQPRRIVGVGHSHGGEVVARAALSSPDLFDALVLVDPVILSETLVIPTRRASQKKRDDALTRATLSRRAVWPSMEHARNFFEKAPFFQTWHPAVLKAYIDHGLCLVPGTDSKKVMLKQCPYDEASFYVEPRGPAETWYQLAALDERIELRWVLGNAMESFQGGEAYARHSVWRRPKNSSNMVVKQAGHFIPQEAPEQLAREIADLLIRRDALLGSRAQSTKARL</sequence>
<evidence type="ECO:0000313" key="3">
    <source>
        <dbReference type="EMBL" id="KZT54459.1"/>
    </source>
</evidence>
<proteinExistence type="predicted"/>
<dbReference type="AlphaFoldDB" id="A0A165EB04"/>
<name>A0A165EB04_9BASI</name>
<dbReference type="SUPFAM" id="SSF53474">
    <property type="entry name" value="alpha/beta-Hydrolases"/>
    <property type="match status" value="1"/>
</dbReference>